<reference evidence="2" key="1">
    <citation type="submission" date="2022-11" db="EMBL/GenBank/DDBJ databases">
        <authorList>
            <person name="Petersen C."/>
        </authorList>
    </citation>
    <scope>NUCLEOTIDE SEQUENCE</scope>
    <source>
        <strain evidence="2">IBT 30069</strain>
    </source>
</reference>
<evidence type="ECO:0000313" key="3">
    <source>
        <dbReference type="Proteomes" id="UP001149165"/>
    </source>
</evidence>
<dbReference type="Proteomes" id="UP001149165">
    <property type="component" value="Unassembled WGS sequence"/>
</dbReference>
<name>A0A9W9KRY6_9EURO</name>
<proteinExistence type="predicted"/>
<evidence type="ECO:0000256" key="1">
    <source>
        <dbReference type="SAM" id="SignalP"/>
    </source>
</evidence>
<dbReference type="AlphaFoldDB" id="A0A9W9KRY6"/>
<protein>
    <submittedName>
        <fullName evidence="2">Uncharacterized protein</fullName>
    </submittedName>
</protein>
<evidence type="ECO:0000313" key="2">
    <source>
        <dbReference type="EMBL" id="KAJ5115789.1"/>
    </source>
</evidence>
<organism evidence="2 3">
    <name type="scientific">Penicillium angulare</name>
    <dbReference type="NCBI Taxonomy" id="116970"/>
    <lineage>
        <taxon>Eukaryota</taxon>
        <taxon>Fungi</taxon>
        <taxon>Dikarya</taxon>
        <taxon>Ascomycota</taxon>
        <taxon>Pezizomycotina</taxon>
        <taxon>Eurotiomycetes</taxon>
        <taxon>Eurotiomycetidae</taxon>
        <taxon>Eurotiales</taxon>
        <taxon>Aspergillaceae</taxon>
        <taxon>Penicillium</taxon>
    </lineage>
</organism>
<keyword evidence="1" id="KW-0732">Signal</keyword>
<comment type="caution">
    <text evidence="2">The sequence shown here is derived from an EMBL/GenBank/DDBJ whole genome shotgun (WGS) entry which is preliminary data.</text>
</comment>
<accession>A0A9W9KRY6</accession>
<feature type="chain" id="PRO_5040825926" evidence="1">
    <location>
        <begin position="18"/>
        <end position="384"/>
    </location>
</feature>
<gene>
    <name evidence="2" type="ORF">N7456_000137</name>
</gene>
<sequence length="384" mass="37462">MKATFAISALMAAVATALPTPSNVLSSALSSTSGVSKEVHSVLTVTHGVTNQKMLVELEQEAASLLTGSGLGSVTKPVGTIVDTASNAKDLVSPSGATGLITVALSGAEFGLVELDGTVEGLLSSLGLGDVSKVVGTVVSTLEGAATSAKRDSSNLLSLTGLNGENVLVKAEGLLSNFDLTSVTGSVLAEVPGVSSLASKAKELGENPTQLVGVATSGASVLLVKVEGLGGELTSVVGGLLSGLGLGDLTKTVGTVVSTAEGATSSVKRGSSNMLSLTGLNGENVLAKTEGLLSNVDVSSITGTVLAEVPGVSSLASKAQELGENPTQLIGVATSGASVLLVKVEGLGGEVTSLVGGLLSGLGLGDLTKTVGTVVTSVQGVASQ</sequence>
<keyword evidence="3" id="KW-1185">Reference proteome</keyword>
<dbReference type="EMBL" id="JAPQKH010000001">
    <property type="protein sequence ID" value="KAJ5115789.1"/>
    <property type="molecule type" value="Genomic_DNA"/>
</dbReference>
<reference evidence="2" key="2">
    <citation type="journal article" date="2023" name="IMA Fungus">
        <title>Comparative genomic study of the Penicillium genus elucidates a diverse pangenome and 15 lateral gene transfer events.</title>
        <authorList>
            <person name="Petersen C."/>
            <person name="Sorensen T."/>
            <person name="Nielsen M.R."/>
            <person name="Sondergaard T.E."/>
            <person name="Sorensen J.L."/>
            <person name="Fitzpatrick D.A."/>
            <person name="Frisvad J.C."/>
            <person name="Nielsen K.L."/>
        </authorList>
    </citation>
    <scope>NUCLEOTIDE SEQUENCE</scope>
    <source>
        <strain evidence="2">IBT 30069</strain>
    </source>
</reference>
<feature type="signal peptide" evidence="1">
    <location>
        <begin position="1"/>
        <end position="17"/>
    </location>
</feature>
<dbReference type="OrthoDB" id="4367311at2759"/>